<organism evidence="3 4">
    <name type="scientific">Marmota monax</name>
    <name type="common">Woodchuck</name>
    <dbReference type="NCBI Taxonomy" id="9995"/>
    <lineage>
        <taxon>Eukaryota</taxon>
        <taxon>Metazoa</taxon>
        <taxon>Chordata</taxon>
        <taxon>Craniata</taxon>
        <taxon>Vertebrata</taxon>
        <taxon>Euteleostomi</taxon>
        <taxon>Mammalia</taxon>
        <taxon>Eutheria</taxon>
        <taxon>Euarchontoglires</taxon>
        <taxon>Glires</taxon>
        <taxon>Rodentia</taxon>
        <taxon>Sciuromorpha</taxon>
        <taxon>Sciuridae</taxon>
        <taxon>Xerinae</taxon>
        <taxon>Marmotini</taxon>
        <taxon>Marmota</taxon>
    </lineage>
</organism>
<sequence>MKSLPFSIWEAGSGGNRVCHRSGGGSTALLVLKGKTLLKRQSAQPEKGRRAGSHFTSRAELARQQDTQGLRLLKNIAETRDSRSIWPCQKNPVVPNQVRISVISLRLLNSMSVVKCTSPDILL</sequence>
<name>A0A5E4D6F5_MARMO</name>
<reference evidence="2" key="2">
    <citation type="submission" date="2020-08" db="EMBL/GenBank/DDBJ databases">
        <authorList>
            <person name="Shumante A."/>
            <person name="Zimin A.V."/>
            <person name="Puiu D."/>
            <person name="Salzberg S.L."/>
        </authorList>
    </citation>
    <scope>NUCLEOTIDE SEQUENCE</scope>
    <source>
        <strain evidence="2">WC2-LM</strain>
        <tissue evidence="2">Liver</tissue>
    </source>
</reference>
<proteinExistence type="predicted"/>
<keyword evidence="4" id="KW-1185">Reference proteome</keyword>
<gene>
    <name evidence="2" type="ORF">GHT09_017998</name>
    <name evidence="3" type="ORF">MONAX_5E025834</name>
</gene>
<evidence type="ECO:0000313" key="3">
    <source>
        <dbReference type="EMBL" id="VTJ89290.1"/>
    </source>
</evidence>
<evidence type="ECO:0000313" key="4">
    <source>
        <dbReference type="Proteomes" id="UP000335636"/>
    </source>
</evidence>
<protein>
    <submittedName>
        <fullName evidence="3">Uncharacterized protein</fullName>
    </submittedName>
</protein>
<dbReference type="Proteomes" id="UP000662637">
    <property type="component" value="Unassembled WGS sequence"/>
</dbReference>
<evidence type="ECO:0000313" key="2">
    <source>
        <dbReference type="EMBL" id="KAF7470669.1"/>
    </source>
</evidence>
<dbReference type="AlphaFoldDB" id="A0A5E4D6F5"/>
<accession>A0A5E4D6F5</accession>
<feature type="region of interest" description="Disordered" evidence="1">
    <location>
        <begin position="41"/>
        <end position="60"/>
    </location>
</feature>
<dbReference type="EMBL" id="WJEC01007055">
    <property type="protein sequence ID" value="KAF7470669.1"/>
    <property type="molecule type" value="Genomic_DNA"/>
</dbReference>
<dbReference type="Proteomes" id="UP000335636">
    <property type="component" value="Unassembled WGS sequence"/>
</dbReference>
<evidence type="ECO:0000256" key="1">
    <source>
        <dbReference type="SAM" id="MobiDB-lite"/>
    </source>
</evidence>
<dbReference type="EMBL" id="CABDUW010003472">
    <property type="protein sequence ID" value="VTJ89290.1"/>
    <property type="molecule type" value="Genomic_DNA"/>
</dbReference>
<reference evidence="3 4" key="1">
    <citation type="submission" date="2019-04" db="EMBL/GenBank/DDBJ databases">
        <authorList>
            <person name="Alioto T."/>
            <person name="Alioto T."/>
        </authorList>
    </citation>
    <scope>NUCLEOTIDE SEQUENCE [LARGE SCALE GENOMIC DNA]</scope>
</reference>